<keyword evidence="3" id="KW-1185">Reference proteome</keyword>
<dbReference type="Gene3D" id="3.40.50.12090">
    <property type="match status" value="1"/>
</dbReference>
<proteinExistence type="predicted"/>
<organism evidence="2 3">
    <name type="scientific">Syntrophobotulus glycolicus (strain DSM 8271 / FlGlyR)</name>
    <dbReference type="NCBI Taxonomy" id="645991"/>
    <lineage>
        <taxon>Bacteria</taxon>
        <taxon>Bacillati</taxon>
        <taxon>Bacillota</taxon>
        <taxon>Clostridia</taxon>
        <taxon>Eubacteriales</taxon>
        <taxon>Desulfitobacteriaceae</taxon>
        <taxon>Syntrophobotulus</taxon>
    </lineage>
</organism>
<dbReference type="EMBL" id="CP002547">
    <property type="protein sequence ID" value="ADY55824.1"/>
    <property type="molecule type" value="Genomic_DNA"/>
</dbReference>
<dbReference type="InterPro" id="IPR007253">
    <property type="entry name" value="Cell_wall-bd_2"/>
</dbReference>
<dbReference type="PANTHER" id="PTHR30032">
    <property type="entry name" value="N-ACETYLMURAMOYL-L-ALANINE AMIDASE-RELATED"/>
    <property type="match status" value="1"/>
</dbReference>
<protein>
    <submittedName>
        <fullName evidence="2">Cell wall binding repeat 2-containing protein</fullName>
    </submittedName>
</protein>
<dbReference type="RefSeq" id="WP_013624694.1">
    <property type="nucleotide sequence ID" value="NC_015172.1"/>
</dbReference>
<gene>
    <name evidence="2" type="ordered locus">Sgly_1523</name>
</gene>
<evidence type="ECO:0000313" key="2">
    <source>
        <dbReference type="EMBL" id="ADY55824.1"/>
    </source>
</evidence>
<dbReference type="eggNOG" id="COG2247">
    <property type="taxonomic scope" value="Bacteria"/>
</dbReference>
<feature type="region of interest" description="Disordered" evidence="1">
    <location>
        <begin position="677"/>
        <end position="721"/>
    </location>
</feature>
<dbReference type="Pfam" id="PF04122">
    <property type="entry name" value="CW_binding_2"/>
    <property type="match status" value="3"/>
</dbReference>
<evidence type="ECO:0000256" key="1">
    <source>
        <dbReference type="SAM" id="MobiDB-lite"/>
    </source>
</evidence>
<dbReference type="HOGENOM" id="CLU_274502_0_0_9"/>
<dbReference type="InterPro" id="IPR051922">
    <property type="entry name" value="Bact_Sporulation_Assoc"/>
</dbReference>
<dbReference type="Proteomes" id="UP000007488">
    <property type="component" value="Chromosome"/>
</dbReference>
<evidence type="ECO:0000313" key="3">
    <source>
        <dbReference type="Proteomes" id="UP000007488"/>
    </source>
</evidence>
<dbReference type="KEGG" id="sgy:Sgly_1523"/>
<reference evidence="2 3" key="1">
    <citation type="journal article" date="2011" name="Stand. Genomic Sci.">
        <title>Complete genome sequence of Syntrophobotulus glycolicus type strain (FlGlyR).</title>
        <authorList>
            <person name="Han C."/>
            <person name="Mwirichia R."/>
            <person name="Chertkov O."/>
            <person name="Held B."/>
            <person name="Lapidus A."/>
            <person name="Nolan M."/>
            <person name="Lucas S."/>
            <person name="Hammon N."/>
            <person name="Deshpande S."/>
            <person name="Cheng J.F."/>
            <person name="Tapia R."/>
            <person name="Goodwin L."/>
            <person name="Pitluck S."/>
            <person name="Huntemann M."/>
            <person name="Liolios K."/>
            <person name="Ivanova N."/>
            <person name="Pagani I."/>
            <person name="Mavromatis K."/>
            <person name="Ovchinikova G."/>
            <person name="Pati A."/>
            <person name="Chen A."/>
            <person name="Palaniappan K."/>
            <person name="Land M."/>
            <person name="Hauser L."/>
            <person name="Brambilla E.M."/>
            <person name="Rohde M."/>
            <person name="Spring S."/>
            <person name="Sikorski J."/>
            <person name="Goker M."/>
            <person name="Woyke T."/>
            <person name="Bristow J."/>
            <person name="Eisen J.A."/>
            <person name="Markowitz V."/>
            <person name="Hugenholtz P."/>
            <person name="Kyrpides N.C."/>
            <person name="Klenk H.P."/>
            <person name="Detter J.C."/>
        </authorList>
    </citation>
    <scope>NUCLEOTIDE SEQUENCE [LARGE SCALE GENOMIC DNA]</scope>
    <source>
        <strain evidence="3">DSM 8271 / FlGlyR</strain>
    </source>
</reference>
<accession>F0SX41</accession>
<dbReference type="STRING" id="645991.Sgly_1523"/>
<sequence length="1167" mass="123296">MEKIQKAIRREGLSALLMALIIAFGLSLMSPVSVSATDFGDKKVEEPERILTIVFDPQGGEFEEGGAVTAREVTLPASYLDEESDRYYASAEDLPALNDRSGYTFTGWYLDGDKLEEGDRIFDEVTFEAQWNELSTEEAFAGNSPANKFGDDKDFTQPGEEVILLFDPKGGVFEDGTIESKEITAEASDQDGDYYYYTVRAEDFPNLQNRPGCIFEGWYMAEQKLEVGDRVYLALLQFDAKWKGKNEASVDEDVKEFFSGTLPDIRFGGAEGEAPGLSVKALAAGDKKSAETLTADAAALKITTADISSAVQLDIALEMGTVGTHGVTITMPVPEALAGAEEIAAIHYGKTKEAMICELSGDTLSFTLESFSPVVLLAGEAPKVATVYIKNVKGGAILAFDASRGQKILPVGENVRIDIGATLYTYPYPMEDGQGTIRYLSTKAETMAGRLIFEDTGMSQQITIMQDTIISAAFERVAASDASVAVNPAKAYFPAAKGGASTSISTTLTASRNGSILSGAAFRKSADQGGSSFDFSVTESGELSSEGNIALGGYTVYVDVTYGGQAYEGLPVAITSGSRVNVELYIADNVRSGDLLNMLAKSYYAKESTLADVLKNGYGVFPIYNYDNFAGIYTAAGKKVSDDDDVVSLDKNYYFLRHTNDEGKMYSLKVEALAGGSSGGSGSGGGSVITDGSGGVPDSSITEKADKMEVSVTGGSGKMSSSQLRNLISKNKDKPVVISGTNYTITFAQGTMQISAGQTGIDFGVRISPETDNSSLQGLAGDSLALVLNFNHSGALPGEASITIKAGSKYAGQTLHYYYCNQSTGQLEYRQSAVVDTNGFVTVTQNRCSDYVFLTEKQTGSPGRTYGENRYDTALEIARTYFTKGADTVVLVRGDISADALPAVPLAKKHNAPLLLTPPASLPDNVLAQIKALGAEKVIIVGGPGAIKPAVAERLESEGVTVERIYGANQYETAYEIAKVVGNATGQAALVNGSRKQTAFADALSIAAWAGYQGVPILYAGENSGTLPEATNRAFKELGISQTLLIGGPGVLPQALEALVPKAQRYAGTDRYDTNARVLKELQPNAKTLYVVSGADFADALAGAAVAAQNNGWLLLTGTQGGTNGLTATQQSLLQAAKGTVQEMQVFGGAAAVPQATLEAVKASLGL</sequence>
<dbReference type="AlphaFoldDB" id="F0SX41"/>
<name>F0SX41_SYNGF</name>
<dbReference type="PANTHER" id="PTHR30032:SF4">
    <property type="entry name" value="AMIDASE ENHANCER"/>
    <property type="match status" value="1"/>
</dbReference>
<reference evidence="3" key="2">
    <citation type="submission" date="2011-02" db="EMBL/GenBank/DDBJ databases">
        <title>The complete genome of Syntrophobotulus glycolicus DSM 8271.</title>
        <authorList>
            <person name="Lucas S."/>
            <person name="Copeland A."/>
            <person name="Lapidus A."/>
            <person name="Bruce D."/>
            <person name="Goodwin L."/>
            <person name="Pitluck S."/>
            <person name="Kyrpides N."/>
            <person name="Mavromatis K."/>
            <person name="Pagani I."/>
            <person name="Ivanova N."/>
            <person name="Mikhailova N."/>
            <person name="Chertkov O."/>
            <person name="Held B."/>
            <person name="Detter J.C."/>
            <person name="Tapia R."/>
            <person name="Han C."/>
            <person name="Land M."/>
            <person name="Hauser L."/>
            <person name="Markowitz V."/>
            <person name="Cheng J.-F."/>
            <person name="Hugenholtz P."/>
            <person name="Woyke T."/>
            <person name="Wu D."/>
            <person name="Spring S."/>
            <person name="Schroeder M."/>
            <person name="Brambilla E."/>
            <person name="Klenk H.-P."/>
            <person name="Eisen J.A."/>
        </authorList>
    </citation>
    <scope>NUCLEOTIDE SEQUENCE [LARGE SCALE GENOMIC DNA]</scope>
    <source>
        <strain evidence="3">DSM 8271 / FlGlyR</strain>
    </source>
</reference>
<feature type="compositionally biased region" description="Gly residues" evidence="1">
    <location>
        <begin position="677"/>
        <end position="695"/>
    </location>
</feature>